<dbReference type="EMBL" id="JARJBC010000019">
    <property type="protein sequence ID" value="MDF3292624.1"/>
    <property type="molecule type" value="Genomic_DNA"/>
</dbReference>
<evidence type="ECO:0000313" key="1">
    <source>
        <dbReference type="EMBL" id="MDF3292624.1"/>
    </source>
</evidence>
<organism evidence="1 2">
    <name type="scientific">Streptomyces silvisoli</name>
    <dbReference type="NCBI Taxonomy" id="3034235"/>
    <lineage>
        <taxon>Bacteria</taxon>
        <taxon>Bacillati</taxon>
        <taxon>Actinomycetota</taxon>
        <taxon>Actinomycetes</taxon>
        <taxon>Kitasatosporales</taxon>
        <taxon>Streptomycetaceae</taxon>
        <taxon>Streptomyces</taxon>
    </lineage>
</organism>
<dbReference type="Proteomes" id="UP001216579">
    <property type="component" value="Unassembled WGS sequence"/>
</dbReference>
<sequence length="51" mass="5673">MLLRLACLTMPNAFAALRPLPSSGRDKDVEVLALRHQLAVLERQLQGCPCR</sequence>
<name>A0ABT5ZS14_9ACTN</name>
<evidence type="ECO:0000313" key="2">
    <source>
        <dbReference type="Proteomes" id="UP001216579"/>
    </source>
</evidence>
<comment type="caution">
    <text evidence="1">The sequence shown here is derived from an EMBL/GenBank/DDBJ whole genome shotgun (WGS) entry which is preliminary data.</text>
</comment>
<dbReference type="RefSeq" id="WP_276095676.1">
    <property type="nucleotide sequence ID" value="NZ_JARJBC010000019.1"/>
</dbReference>
<accession>A0ABT5ZS14</accession>
<gene>
    <name evidence="1" type="ORF">P3G67_26010</name>
</gene>
<protein>
    <submittedName>
        <fullName evidence="1">Uncharacterized protein</fullName>
    </submittedName>
</protein>
<proteinExistence type="predicted"/>
<reference evidence="1 2" key="1">
    <citation type="submission" date="2023-03" db="EMBL/GenBank/DDBJ databases">
        <title>Draft genome sequence of Streptomyces sp. RB6PN23 isolated from peat swamp forest in Thailand.</title>
        <authorList>
            <person name="Klaysubun C."/>
            <person name="Duangmal K."/>
        </authorList>
    </citation>
    <scope>NUCLEOTIDE SEQUENCE [LARGE SCALE GENOMIC DNA]</scope>
    <source>
        <strain evidence="1 2">RB6PN23</strain>
    </source>
</reference>
<keyword evidence="2" id="KW-1185">Reference proteome</keyword>